<dbReference type="AlphaFoldDB" id="A0A9X3XIG4"/>
<dbReference type="RefSeq" id="WP_272428339.1">
    <property type="nucleotide sequence ID" value="NZ_JAGTJJ010000103.1"/>
</dbReference>
<protein>
    <submittedName>
        <fullName evidence="2">Uncharacterized protein</fullName>
    </submittedName>
</protein>
<organism evidence="2 3">
    <name type="scientific">Polyangium jinanense</name>
    <dbReference type="NCBI Taxonomy" id="2829994"/>
    <lineage>
        <taxon>Bacteria</taxon>
        <taxon>Pseudomonadati</taxon>
        <taxon>Myxococcota</taxon>
        <taxon>Polyangia</taxon>
        <taxon>Polyangiales</taxon>
        <taxon>Polyangiaceae</taxon>
        <taxon>Polyangium</taxon>
    </lineage>
</organism>
<name>A0A9X3XIG4_9BACT</name>
<gene>
    <name evidence="2" type="ORF">KEG57_52960</name>
</gene>
<dbReference type="Proteomes" id="UP001151081">
    <property type="component" value="Unassembled WGS sequence"/>
</dbReference>
<evidence type="ECO:0000313" key="2">
    <source>
        <dbReference type="EMBL" id="MDC3989283.1"/>
    </source>
</evidence>
<evidence type="ECO:0000313" key="3">
    <source>
        <dbReference type="Proteomes" id="UP001151081"/>
    </source>
</evidence>
<comment type="caution">
    <text evidence="2">The sequence shown here is derived from an EMBL/GenBank/DDBJ whole genome shotgun (WGS) entry which is preliminary data.</text>
</comment>
<proteinExistence type="predicted"/>
<feature type="region of interest" description="Disordered" evidence="1">
    <location>
        <begin position="39"/>
        <end position="59"/>
    </location>
</feature>
<reference evidence="2 3" key="1">
    <citation type="submission" date="2021-04" db="EMBL/GenBank/DDBJ databases">
        <title>Genome analysis of Polyangium sp.</title>
        <authorList>
            <person name="Li Y."/>
            <person name="Wang J."/>
        </authorList>
    </citation>
    <scope>NUCLEOTIDE SEQUENCE [LARGE SCALE GENOMIC DNA]</scope>
    <source>
        <strain evidence="2 3">SDU14</strain>
    </source>
</reference>
<sequence>MRILAKSLVRNLQSQGYEVAILLSLITELIEAVTVEMQRATGRSPQPSGSPRAAHPHKR</sequence>
<evidence type="ECO:0000256" key="1">
    <source>
        <dbReference type="SAM" id="MobiDB-lite"/>
    </source>
</evidence>
<dbReference type="EMBL" id="JAGTJJ010000103">
    <property type="protein sequence ID" value="MDC3989283.1"/>
    <property type="molecule type" value="Genomic_DNA"/>
</dbReference>
<keyword evidence="3" id="KW-1185">Reference proteome</keyword>
<accession>A0A9X3XIG4</accession>